<evidence type="ECO:0000259" key="3">
    <source>
        <dbReference type="Pfam" id="PF11887"/>
    </source>
</evidence>
<dbReference type="InterPro" id="IPR003399">
    <property type="entry name" value="Mce/MlaD"/>
</dbReference>
<sequence>MRSKLGSVVWRLGIFITVCCLGTFVLLALFAQLRFQDESTYTADFSNVSGLHEGDFVRIAGVEVGKVNHMSLTPDNLVAVQFSADKSVVLTDASRAAIRYDNPIGGRFMELLEGAGTGSPIHPGQTIPVSRTEPALDLDALLGGFHPLFRALDPDQVNALSGQLIDAFQGQGATISSFLARTAAVTGTLADHDALIGQVIVNLNTVLGSLGNQSGQFAKAVDSLSQLIAGLTSRKTDIRNAVAYANAAAGSIAGLLEQARPPLKTDVAQSDRVTSLVLADHDYFDDLLNTLPDAYQKLARQGLNGDYFAYYLCDLLIKVNGKGGQPVYIKLASQTTGRCTPK</sequence>
<evidence type="ECO:0000256" key="1">
    <source>
        <dbReference type="SAM" id="Phobius"/>
    </source>
</evidence>
<dbReference type="GO" id="GO:0005576">
    <property type="term" value="C:extracellular region"/>
    <property type="evidence" value="ECO:0007669"/>
    <property type="project" value="TreeGrafter"/>
</dbReference>
<evidence type="ECO:0000313" key="5">
    <source>
        <dbReference type="Proteomes" id="UP000193387"/>
    </source>
</evidence>
<dbReference type="AlphaFoldDB" id="A0AAJ3NSW6"/>
<feature type="transmembrane region" description="Helical" evidence="1">
    <location>
        <begin position="12"/>
        <end position="31"/>
    </location>
</feature>
<dbReference type="InterPro" id="IPR052336">
    <property type="entry name" value="MlaD_Phospholipid_Transporter"/>
</dbReference>
<reference evidence="4 5" key="1">
    <citation type="submission" date="2016-01" db="EMBL/GenBank/DDBJ databases">
        <title>The new phylogeny of the genus Mycobacterium.</title>
        <authorList>
            <person name="Tarcisio F."/>
            <person name="Conor M."/>
            <person name="Antonella G."/>
            <person name="Elisabetta G."/>
            <person name="Giulia F.S."/>
            <person name="Sara T."/>
            <person name="Anna F."/>
            <person name="Clotilde B."/>
            <person name="Roberto B."/>
            <person name="Veronica D.S."/>
            <person name="Fabio R."/>
            <person name="Monica P."/>
            <person name="Olivier J."/>
            <person name="Enrico T."/>
            <person name="Nicola S."/>
        </authorList>
    </citation>
    <scope>NUCLEOTIDE SEQUENCE [LARGE SCALE GENOMIC DNA]</scope>
    <source>
        <strain evidence="4 5">DSM 44616</strain>
    </source>
</reference>
<dbReference type="PANTHER" id="PTHR33371">
    <property type="entry name" value="INTERMEMBRANE PHOSPHOLIPID TRANSPORT SYSTEM BINDING PROTEIN MLAD-RELATED"/>
    <property type="match status" value="1"/>
</dbReference>
<dbReference type="PANTHER" id="PTHR33371:SF17">
    <property type="entry name" value="MCE-FAMILY PROTEIN MCE1B"/>
    <property type="match status" value="1"/>
</dbReference>
<dbReference type="InterPro" id="IPR005693">
    <property type="entry name" value="Mce"/>
</dbReference>
<keyword evidence="1" id="KW-0812">Transmembrane</keyword>
<accession>A0AAJ3NSW6</accession>
<organism evidence="4 5">
    <name type="scientific">Mycobacterium saskatchewanense</name>
    <dbReference type="NCBI Taxonomy" id="220927"/>
    <lineage>
        <taxon>Bacteria</taxon>
        <taxon>Bacillati</taxon>
        <taxon>Actinomycetota</taxon>
        <taxon>Actinomycetes</taxon>
        <taxon>Mycobacteriales</taxon>
        <taxon>Mycobacteriaceae</taxon>
        <taxon>Mycobacterium</taxon>
        <taxon>Mycobacterium simiae complex</taxon>
    </lineage>
</organism>
<dbReference type="NCBIfam" id="TIGR00996">
    <property type="entry name" value="Mtu_fam_mce"/>
    <property type="match status" value="1"/>
</dbReference>
<dbReference type="Pfam" id="PF11887">
    <property type="entry name" value="Mce4_CUP1"/>
    <property type="match status" value="1"/>
</dbReference>
<dbReference type="Proteomes" id="UP000193387">
    <property type="component" value="Unassembled WGS sequence"/>
</dbReference>
<protein>
    <submittedName>
        <fullName evidence="4">Mammalian cell entry protein</fullName>
    </submittedName>
</protein>
<dbReference type="EMBL" id="LQPR01000021">
    <property type="protein sequence ID" value="ORW72905.1"/>
    <property type="molecule type" value="Genomic_DNA"/>
</dbReference>
<feature type="domain" description="Mce/MlaD" evidence="2">
    <location>
        <begin position="39"/>
        <end position="113"/>
    </location>
</feature>
<keyword evidence="1" id="KW-1133">Transmembrane helix</keyword>
<name>A0AAJ3NSW6_9MYCO</name>
<keyword evidence="1" id="KW-0472">Membrane</keyword>
<evidence type="ECO:0000259" key="2">
    <source>
        <dbReference type="Pfam" id="PF02470"/>
    </source>
</evidence>
<dbReference type="InterPro" id="IPR024516">
    <property type="entry name" value="Mce_C"/>
</dbReference>
<dbReference type="Pfam" id="PF02470">
    <property type="entry name" value="MlaD"/>
    <property type="match status" value="1"/>
</dbReference>
<dbReference type="RefSeq" id="WP_085254907.1">
    <property type="nucleotide sequence ID" value="NZ_AP022573.1"/>
</dbReference>
<feature type="domain" description="Mammalian cell entry C-terminal" evidence="3">
    <location>
        <begin position="119"/>
        <end position="293"/>
    </location>
</feature>
<keyword evidence="5" id="KW-1185">Reference proteome</keyword>
<dbReference type="GO" id="GO:0051701">
    <property type="term" value="P:biological process involved in interaction with host"/>
    <property type="evidence" value="ECO:0007669"/>
    <property type="project" value="TreeGrafter"/>
</dbReference>
<gene>
    <name evidence="4" type="ORF">AWC23_08595</name>
</gene>
<evidence type="ECO:0000313" key="4">
    <source>
        <dbReference type="EMBL" id="ORW72905.1"/>
    </source>
</evidence>
<proteinExistence type="predicted"/>
<comment type="caution">
    <text evidence="4">The sequence shown here is derived from an EMBL/GenBank/DDBJ whole genome shotgun (WGS) entry which is preliminary data.</text>
</comment>